<gene>
    <name evidence="2" type="ORF">P4O66_019303</name>
</gene>
<organism evidence="2 3">
    <name type="scientific">Electrophorus voltai</name>
    <dbReference type="NCBI Taxonomy" id="2609070"/>
    <lineage>
        <taxon>Eukaryota</taxon>
        <taxon>Metazoa</taxon>
        <taxon>Chordata</taxon>
        <taxon>Craniata</taxon>
        <taxon>Vertebrata</taxon>
        <taxon>Euteleostomi</taxon>
        <taxon>Actinopterygii</taxon>
        <taxon>Neopterygii</taxon>
        <taxon>Teleostei</taxon>
        <taxon>Ostariophysi</taxon>
        <taxon>Gymnotiformes</taxon>
        <taxon>Gymnotoidei</taxon>
        <taxon>Gymnotidae</taxon>
        <taxon>Electrophorus</taxon>
    </lineage>
</organism>
<dbReference type="Proteomes" id="UP001239994">
    <property type="component" value="Unassembled WGS sequence"/>
</dbReference>
<sequence>MDVSLHDYPQSGMGGVDALAPSFLKPYGKHDGLLQMRLCTPQDSAHCETRQTQPFFNPCVAEETVANRKATGDTGHRKSKRKSATGAPEGVPLDPLATPPATPNSPKKSLGAPSQGAGSGQQDTVALLAQSLVGSPGDLDSSPGKTSASDVTLMRTVHSVEYVDVHGREEPASSPPPLSLNITHSGWSQVKLIFNSSYPCRVVLSGTGGSRAVHTCQITRNLLKEHTPSGQLIPPSHEPLDSDNKEARLLMPDKPVQGQENCTALLLTNANGKTIDNALTQLSVCLPLLAFTV</sequence>
<feature type="compositionally biased region" description="Low complexity" evidence="1">
    <location>
        <begin position="111"/>
        <end position="122"/>
    </location>
</feature>
<keyword evidence="3" id="KW-1185">Reference proteome</keyword>
<comment type="caution">
    <text evidence="2">The sequence shown here is derived from an EMBL/GenBank/DDBJ whole genome shotgun (WGS) entry which is preliminary data.</text>
</comment>
<name>A0AAD8ZT31_9TELE</name>
<accession>A0AAD8ZT31</accession>
<feature type="region of interest" description="Disordered" evidence="1">
    <location>
        <begin position="67"/>
        <end position="122"/>
    </location>
</feature>
<reference evidence="2" key="1">
    <citation type="submission" date="2023-03" db="EMBL/GenBank/DDBJ databases">
        <title>Electrophorus voltai genome.</title>
        <authorList>
            <person name="Bian C."/>
        </authorList>
    </citation>
    <scope>NUCLEOTIDE SEQUENCE</scope>
    <source>
        <strain evidence="2">CB-2022</strain>
        <tissue evidence="2">Muscle</tissue>
    </source>
</reference>
<dbReference type="EMBL" id="JAROKS010000003">
    <property type="protein sequence ID" value="KAK1804928.1"/>
    <property type="molecule type" value="Genomic_DNA"/>
</dbReference>
<proteinExistence type="predicted"/>
<dbReference type="AlphaFoldDB" id="A0AAD8ZT31"/>
<evidence type="ECO:0000256" key="1">
    <source>
        <dbReference type="SAM" id="MobiDB-lite"/>
    </source>
</evidence>
<protein>
    <submittedName>
        <fullName evidence="2">Uncharacterized protein</fullName>
    </submittedName>
</protein>
<evidence type="ECO:0000313" key="2">
    <source>
        <dbReference type="EMBL" id="KAK1804928.1"/>
    </source>
</evidence>
<evidence type="ECO:0000313" key="3">
    <source>
        <dbReference type="Proteomes" id="UP001239994"/>
    </source>
</evidence>